<keyword evidence="4" id="KW-0456">Lyase</keyword>
<keyword evidence="7" id="KW-1185">Reference proteome</keyword>
<evidence type="ECO:0000259" key="5">
    <source>
        <dbReference type="Pfam" id="PF01397"/>
    </source>
</evidence>
<dbReference type="InterPro" id="IPR036965">
    <property type="entry name" value="Terpene_synth_N_sf"/>
</dbReference>
<evidence type="ECO:0000256" key="3">
    <source>
        <dbReference type="ARBA" id="ARBA00022842"/>
    </source>
</evidence>
<dbReference type="InterPro" id="IPR008949">
    <property type="entry name" value="Isoprenoid_synthase_dom_sf"/>
</dbReference>
<dbReference type="InterPro" id="IPR008930">
    <property type="entry name" value="Terpenoid_cyclase/PrenylTrfase"/>
</dbReference>
<proteinExistence type="predicted"/>
<accession>A0ABR0CSJ9</accession>
<feature type="domain" description="Terpene synthase N-terminal" evidence="5">
    <location>
        <begin position="20"/>
        <end position="194"/>
    </location>
</feature>
<comment type="pathway">
    <text evidence="2">Secondary metabolite biosynthesis; terpenoid biosynthesis.</text>
</comment>
<dbReference type="Pfam" id="PF01397">
    <property type="entry name" value="Terpene_synth"/>
    <property type="match status" value="1"/>
</dbReference>
<protein>
    <recommendedName>
        <fullName evidence="5">Terpene synthase N-terminal domain-containing protein</fullName>
    </recommendedName>
</protein>
<evidence type="ECO:0000313" key="6">
    <source>
        <dbReference type="EMBL" id="KAK4480037.1"/>
    </source>
</evidence>
<dbReference type="InterPro" id="IPR050148">
    <property type="entry name" value="Terpene_synthase-like"/>
</dbReference>
<dbReference type="Gene3D" id="1.50.10.130">
    <property type="entry name" value="Terpene synthase, N-terminal domain"/>
    <property type="match status" value="1"/>
</dbReference>
<reference evidence="6 7" key="1">
    <citation type="journal article" date="2023" name="bioRxiv">
        <title>Genome report: Whole genome sequence and annotation of Penstemon davidsonii.</title>
        <authorList>
            <person name="Ostevik K.L."/>
            <person name="Alabady M."/>
            <person name="Zhang M."/>
            <person name="Rausher M.D."/>
        </authorList>
    </citation>
    <scope>NUCLEOTIDE SEQUENCE [LARGE SCALE GENOMIC DNA]</scope>
    <source>
        <strain evidence="6">DNT005</strain>
        <tissue evidence="6">Whole leaf</tissue>
    </source>
</reference>
<evidence type="ECO:0000256" key="1">
    <source>
        <dbReference type="ARBA" id="ARBA00001946"/>
    </source>
</evidence>
<dbReference type="Gene3D" id="1.10.600.10">
    <property type="entry name" value="Farnesyl Diphosphate Synthase"/>
    <property type="match status" value="1"/>
</dbReference>
<evidence type="ECO:0000256" key="4">
    <source>
        <dbReference type="ARBA" id="ARBA00023239"/>
    </source>
</evidence>
<comment type="caution">
    <text evidence="6">The sequence shown here is derived from an EMBL/GenBank/DDBJ whole genome shotgun (WGS) entry which is preliminary data.</text>
</comment>
<dbReference type="InterPro" id="IPR001906">
    <property type="entry name" value="Terpene_synth_N"/>
</dbReference>
<evidence type="ECO:0000313" key="7">
    <source>
        <dbReference type="Proteomes" id="UP001291926"/>
    </source>
</evidence>
<dbReference type="PANTHER" id="PTHR31225:SF253">
    <property type="entry name" value="SESQUITERPENE SYNTHASE 31"/>
    <property type="match status" value="1"/>
</dbReference>
<comment type="cofactor">
    <cofactor evidence="1">
        <name>Mg(2+)</name>
        <dbReference type="ChEBI" id="CHEBI:18420"/>
    </cofactor>
</comment>
<dbReference type="SUPFAM" id="SSF48239">
    <property type="entry name" value="Terpenoid cyclases/Protein prenyltransferases"/>
    <property type="match status" value="1"/>
</dbReference>
<organism evidence="6 7">
    <name type="scientific">Penstemon davidsonii</name>
    <dbReference type="NCBI Taxonomy" id="160366"/>
    <lineage>
        <taxon>Eukaryota</taxon>
        <taxon>Viridiplantae</taxon>
        <taxon>Streptophyta</taxon>
        <taxon>Embryophyta</taxon>
        <taxon>Tracheophyta</taxon>
        <taxon>Spermatophyta</taxon>
        <taxon>Magnoliopsida</taxon>
        <taxon>eudicotyledons</taxon>
        <taxon>Gunneridae</taxon>
        <taxon>Pentapetalae</taxon>
        <taxon>asterids</taxon>
        <taxon>lamiids</taxon>
        <taxon>Lamiales</taxon>
        <taxon>Plantaginaceae</taxon>
        <taxon>Cheloneae</taxon>
        <taxon>Penstemon</taxon>
    </lineage>
</organism>
<evidence type="ECO:0000256" key="2">
    <source>
        <dbReference type="ARBA" id="ARBA00004721"/>
    </source>
</evidence>
<name>A0ABR0CSJ9_9LAMI</name>
<keyword evidence="3" id="KW-0460">Magnesium</keyword>
<dbReference type="Proteomes" id="UP001291926">
    <property type="component" value="Unassembled WGS sequence"/>
</dbReference>
<gene>
    <name evidence="6" type="ORF">RD792_013094</name>
</gene>
<dbReference type="EMBL" id="JAYDYQ010002686">
    <property type="protein sequence ID" value="KAK4480037.1"/>
    <property type="molecule type" value="Genomic_DNA"/>
</dbReference>
<sequence length="330" mass="38524">MVDTSVARPPITSYSPNMWEDTINSFFVDEKVQENYAETIKQLKEEVRNLLMSEENNTTTEKITLIDTIERLGVGYHFEEEIEKHLEQIYKYHHLNSQEYDLFTTALQFRLLRQHRYNIPCDVFDKFKDKSNDDKFDEKFTSDAKGLLSLYQAAHLRMHGENILEEALAFTTHHLNRMLPQLVSPLRDEVKQALEQPVHKGIPRMEAQKYISIYEINHDAKNDMILKLAKLDFNFLQNMYKKELILLMKKTSKVISLQRGSIPLLPSLETFGAFQRDVTSHLRETSSLPSRKFGLENHPQPIGETYHFSYLKSNFEKGSLVKPITIPVEA</sequence>
<dbReference type="PANTHER" id="PTHR31225">
    <property type="entry name" value="OS04G0344100 PROTEIN-RELATED"/>
    <property type="match status" value="1"/>
</dbReference>